<feature type="transmembrane region" description="Helical" evidence="6">
    <location>
        <begin position="296"/>
        <end position="312"/>
    </location>
</feature>
<dbReference type="PANTHER" id="PTHR21716:SF61">
    <property type="entry name" value="BLR8064 PROTEIN"/>
    <property type="match status" value="1"/>
</dbReference>
<organism evidence="7 8">
    <name type="scientific">Ameyamaea chiangmaiensis</name>
    <dbReference type="NCBI Taxonomy" id="442969"/>
    <lineage>
        <taxon>Bacteria</taxon>
        <taxon>Pseudomonadati</taxon>
        <taxon>Pseudomonadota</taxon>
        <taxon>Alphaproteobacteria</taxon>
        <taxon>Acetobacterales</taxon>
        <taxon>Acetobacteraceae</taxon>
        <taxon>Ameyamaea</taxon>
    </lineage>
</organism>
<evidence type="ECO:0000256" key="5">
    <source>
        <dbReference type="ARBA" id="ARBA00023136"/>
    </source>
</evidence>
<keyword evidence="8" id="KW-1185">Reference proteome</keyword>
<keyword evidence="5 6" id="KW-0472">Membrane</keyword>
<dbReference type="AlphaFoldDB" id="A0A850PBC7"/>
<comment type="caution">
    <text evidence="7">The sequence shown here is derived from an EMBL/GenBank/DDBJ whole genome shotgun (WGS) entry which is preliminary data.</text>
</comment>
<feature type="transmembrane region" description="Helical" evidence="6">
    <location>
        <begin position="235"/>
        <end position="255"/>
    </location>
</feature>
<feature type="transmembrane region" description="Helical" evidence="6">
    <location>
        <begin position="180"/>
        <end position="198"/>
    </location>
</feature>
<evidence type="ECO:0000256" key="2">
    <source>
        <dbReference type="ARBA" id="ARBA00009773"/>
    </source>
</evidence>
<evidence type="ECO:0000256" key="4">
    <source>
        <dbReference type="ARBA" id="ARBA00022989"/>
    </source>
</evidence>
<proteinExistence type="inferred from homology"/>
<dbReference type="Pfam" id="PF01594">
    <property type="entry name" value="AI-2E_transport"/>
    <property type="match status" value="1"/>
</dbReference>
<dbReference type="EMBL" id="JABXXR010000005">
    <property type="protein sequence ID" value="NVN39232.1"/>
    <property type="molecule type" value="Genomic_DNA"/>
</dbReference>
<dbReference type="GO" id="GO:0016020">
    <property type="term" value="C:membrane"/>
    <property type="evidence" value="ECO:0007669"/>
    <property type="project" value="UniProtKB-SubCell"/>
</dbReference>
<dbReference type="RefSeq" id="WP_176612250.1">
    <property type="nucleotide sequence ID" value="NZ_JABXXR010000005.1"/>
</dbReference>
<dbReference type="Proteomes" id="UP000585665">
    <property type="component" value="Unassembled WGS sequence"/>
</dbReference>
<evidence type="ECO:0000313" key="7">
    <source>
        <dbReference type="EMBL" id="NVN39232.1"/>
    </source>
</evidence>
<gene>
    <name evidence="7" type="ORF">HUK82_01445</name>
</gene>
<evidence type="ECO:0000256" key="1">
    <source>
        <dbReference type="ARBA" id="ARBA00004141"/>
    </source>
</evidence>
<evidence type="ECO:0000256" key="3">
    <source>
        <dbReference type="ARBA" id="ARBA00022692"/>
    </source>
</evidence>
<keyword evidence="4 6" id="KW-1133">Transmembrane helix</keyword>
<comment type="similarity">
    <text evidence="2">Belongs to the autoinducer-2 exporter (AI-2E) (TC 2.A.86) family.</text>
</comment>
<dbReference type="PANTHER" id="PTHR21716">
    <property type="entry name" value="TRANSMEMBRANE PROTEIN"/>
    <property type="match status" value="1"/>
</dbReference>
<feature type="transmembrane region" description="Helical" evidence="6">
    <location>
        <begin position="35"/>
        <end position="63"/>
    </location>
</feature>
<sequence length="378" mass="40866">MAYQAPTITAEPQTTTYSLASLGEPHRSQRIARALLGLFFIVLGLYTVHGFIVSLVWGCVFAISSWPLYARMQRRLTGRVWEMLLPFLFTAAIALIFLVPLTTIGLEAAREAQGVLGWMQTARHDGVPLPSWVGRLPYGRAQVTNWWQENMADPQAVSDLLHSVDAGHSVAMTQRVGTQLAHRGMLFVMSIVTLFFVFKDGNAIIRQSLTASRRVFGKRGESIAQQIIASIHGTLAGLVLVGIAEGILLGIAYVIGGAPQPLLFGVVTAIAAMIPFLAIPTVGLACALILVKGATITAIVVFCFGVVVNFVSDHFIRPYLIGGSTQMPFLWVLLGILGGVETWGLLGLFLGPAALSVVHLLWRTIARERATDPGLDLD</sequence>
<accession>A0A850PBC7</accession>
<dbReference type="InterPro" id="IPR002549">
    <property type="entry name" value="AI-2E-like"/>
</dbReference>
<feature type="transmembrane region" description="Helical" evidence="6">
    <location>
        <begin position="343"/>
        <end position="362"/>
    </location>
</feature>
<evidence type="ECO:0000313" key="8">
    <source>
        <dbReference type="Proteomes" id="UP000585665"/>
    </source>
</evidence>
<feature type="transmembrane region" description="Helical" evidence="6">
    <location>
        <begin position="262"/>
        <end position="290"/>
    </location>
</feature>
<protein>
    <submittedName>
        <fullName evidence="7">AI-2E family transporter</fullName>
    </submittedName>
</protein>
<comment type="subcellular location">
    <subcellularLocation>
        <location evidence="1">Membrane</location>
        <topology evidence="1">Multi-pass membrane protein</topology>
    </subcellularLocation>
</comment>
<keyword evidence="3 6" id="KW-0812">Transmembrane</keyword>
<reference evidence="7 8" key="1">
    <citation type="submission" date="2020-06" db="EMBL/GenBank/DDBJ databases">
        <title>Description of novel acetic acid bacteria.</title>
        <authorList>
            <person name="Sombolestani A."/>
        </authorList>
    </citation>
    <scope>NUCLEOTIDE SEQUENCE [LARGE SCALE GENOMIC DNA]</scope>
    <source>
        <strain evidence="7 8">LMG 27010</strain>
    </source>
</reference>
<name>A0A850PBC7_9PROT</name>
<feature type="transmembrane region" description="Helical" evidence="6">
    <location>
        <begin position="83"/>
        <end position="106"/>
    </location>
</feature>
<evidence type="ECO:0000256" key="6">
    <source>
        <dbReference type="SAM" id="Phobius"/>
    </source>
</evidence>